<sequence>MIRNLNYDRENSTLDKLSPIMESERTHNGGVGVVALQGSQLVTVFPVRELLKGEGQPGIHGAGSSRGAGCYNAQLVTAYHVGELLKGEVLGSSSAKRINNLHGGVSEGAHVRAIAFDLSQRCLPRHLIRASTPLSFLPFSSFHICPLIHLSSSNYFAGPRIFRYKEFRYFLNESLNFAATEGHPLSISSPFLPLVTNFTVSTVTPDTKPALFTDKKKLYLLCVGTKIRTVDFHLN</sequence>
<accession>A0ABQ7DG49</accession>
<name>A0ABQ7DG49_BRACR</name>
<reference evidence="1 2" key="1">
    <citation type="journal article" date="2020" name="BMC Genomics">
        <title>Intraspecific diversification of the crop wild relative Brassica cretica Lam. using demographic model selection.</title>
        <authorList>
            <person name="Kioukis A."/>
            <person name="Michalopoulou V.A."/>
            <person name="Briers L."/>
            <person name="Pirintsos S."/>
            <person name="Studholme D.J."/>
            <person name="Pavlidis P."/>
            <person name="Sarris P.F."/>
        </authorList>
    </citation>
    <scope>NUCLEOTIDE SEQUENCE [LARGE SCALE GENOMIC DNA]</scope>
    <source>
        <strain evidence="2">cv. PFS-1207/04</strain>
    </source>
</reference>
<comment type="caution">
    <text evidence="1">The sequence shown here is derived from an EMBL/GenBank/DDBJ whole genome shotgun (WGS) entry which is preliminary data.</text>
</comment>
<proteinExistence type="predicted"/>
<protein>
    <submittedName>
        <fullName evidence="1">Uncharacterized protein</fullName>
    </submittedName>
</protein>
<keyword evidence="2" id="KW-1185">Reference proteome</keyword>
<dbReference type="EMBL" id="QGKV02000649">
    <property type="protein sequence ID" value="KAF3576030.1"/>
    <property type="molecule type" value="Genomic_DNA"/>
</dbReference>
<gene>
    <name evidence="1" type="ORF">DY000_02033436</name>
</gene>
<organism evidence="1 2">
    <name type="scientific">Brassica cretica</name>
    <name type="common">Mustard</name>
    <dbReference type="NCBI Taxonomy" id="69181"/>
    <lineage>
        <taxon>Eukaryota</taxon>
        <taxon>Viridiplantae</taxon>
        <taxon>Streptophyta</taxon>
        <taxon>Embryophyta</taxon>
        <taxon>Tracheophyta</taxon>
        <taxon>Spermatophyta</taxon>
        <taxon>Magnoliopsida</taxon>
        <taxon>eudicotyledons</taxon>
        <taxon>Gunneridae</taxon>
        <taxon>Pentapetalae</taxon>
        <taxon>rosids</taxon>
        <taxon>malvids</taxon>
        <taxon>Brassicales</taxon>
        <taxon>Brassicaceae</taxon>
        <taxon>Brassiceae</taxon>
        <taxon>Brassica</taxon>
    </lineage>
</organism>
<evidence type="ECO:0000313" key="2">
    <source>
        <dbReference type="Proteomes" id="UP000266723"/>
    </source>
</evidence>
<evidence type="ECO:0000313" key="1">
    <source>
        <dbReference type="EMBL" id="KAF3576030.1"/>
    </source>
</evidence>
<dbReference type="Proteomes" id="UP000266723">
    <property type="component" value="Unassembled WGS sequence"/>
</dbReference>